<dbReference type="Proteomes" id="UP000220527">
    <property type="component" value="Unassembled WGS sequence"/>
</dbReference>
<gene>
    <name evidence="2" type="ORF">CJ255_15140</name>
</gene>
<reference evidence="3" key="1">
    <citation type="submission" date="2017-08" db="EMBL/GenBank/DDBJ databases">
        <authorList>
            <person name="Grouzdev D.S."/>
            <person name="Gaisin V.A."/>
            <person name="Rysina M.S."/>
            <person name="Gorlenko V.M."/>
        </authorList>
    </citation>
    <scope>NUCLEOTIDE SEQUENCE [LARGE SCALE GENOMIC DNA]</scope>
    <source>
        <strain evidence="3">Kir15-3F</strain>
    </source>
</reference>
<accession>A0A2A6RGG1</accession>
<sequence length="80" mass="8786">MIGNDGIIAYVKVISLDKTKHFEKRMVEAFAMKHPHFGGGSGAMPPKNLASLVLAAKPPTPKKQEFSPKTVSFSPVQRYM</sequence>
<name>A0A2A6RGG1_9CHLR</name>
<feature type="region of interest" description="Disordered" evidence="1">
    <location>
        <begin position="59"/>
        <end position="80"/>
    </location>
</feature>
<dbReference type="EMBL" id="NQWI01000081">
    <property type="protein sequence ID" value="PDW02214.1"/>
    <property type="molecule type" value="Genomic_DNA"/>
</dbReference>
<organism evidence="2 3">
    <name type="scientific">Candidatus Viridilinea mediisalina</name>
    <dbReference type="NCBI Taxonomy" id="2024553"/>
    <lineage>
        <taxon>Bacteria</taxon>
        <taxon>Bacillati</taxon>
        <taxon>Chloroflexota</taxon>
        <taxon>Chloroflexia</taxon>
        <taxon>Chloroflexales</taxon>
        <taxon>Chloroflexineae</taxon>
        <taxon>Oscillochloridaceae</taxon>
        <taxon>Candidatus Viridilinea</taxon>
    </lineage>
</organism>
<proteinExistence type="predicted"/>
<evidence type="ECO:0000313" key="2">
    <source>
        <dbReference type="EMBL" id="PDW02214.1"/>
    </source>
</evidence>
<evidence type="ECO:0000313" key="3">
    <source>
        <dbReference type="Proteomes" id="UP000220527"/>
    </source>
</evidence>
<comment type="caution">
    <text evidence="2">The sequence shown here is derived from an EMBL/GenBank/DDBJ whole genome shotgun (WGS) entry which is preliminary data.</text>
</comment>
<evidence type="ECO:0000256" key="1">
    <source>
        <dbReference type="SAM" id="MobiDB-lite"/>
    </source>
</evidence>
<protein>
    <submittedName>
        <fullName evidence="2">Uncharacterized protein</fullName>
    </submittedName>
</protein>
<dbReference type="AlphaFoldDB" id="A0A2A6RGG1"/>
<feature type="compositionally biased region" description="Polar residues" evidence="1">
    <location>
        <begin position="67"/>
        <end position="80"/>
    </location>
</feature>
<keyword evidence="3" id="KW-1185">Reference proteome</keyword>